<dbReference type="PANTHER" id="PTHR43649:SF12">
    <property type="entry name" value="DIACETYLCHITOBIOSE BINDING PROTEIN DASA"/>
    <property type="match status" value="1"/>
</dbReference>
<organism evidence="3 4">
    <name type="scientific">Entotheonella factor</name>
    <dbReference type="NCBI Taxonomy" id="1429438"/>
    <lineage>
        <taxon>Bacteria</taxon>
        <taxon>Pseudomonadati</taxon>
        <taxon>Nitrospinota/Tectimicrobiota group</taxon>
        <taxon>Candidatus Tectimicrobiota</taxon>
        <taxon>Candidatus Entotheonellia</taxon>
        <taxon>Candidatus Entotheonellales</taxon>
        <taxon>Candidatus Entotheonellaceae</taxon>
        <taxon>Candidatus Entotheonella</taxon>
    </lineage>
</organism>
<comment type="subcellular location">
    <subcellularLocation>
        <location evidence="1">Periplasm</location>
    </subcellularLocation>
</comment>
<dbReference type="SUPFAM" id="SSF53850">
    <property type="entry name" value="Periplasmic binding protein-like II"/>
    <property type="match status" value="1"/>
</dbReference>
<name>W4LHJ7_ENTF1</name>
<evidence type="ECO:0000256" key="1">
    <source>
        <dbReference type="ARBA" id="ARBA00004418"/>
    </source>
</evidence>
<keyword evidence="4" id="KW-1185">Reference proteome</keyword>
<dbReference type="AlphaFoldDB" id="W4LHJ7"/>
<dbReference type="Gene3D" id="3.40.190.10">
    <property type="entry name" value="Periplasmic binding protein-like II"/>
    <property type="match status" value="1"/>
</dbReference>
<evidence type="ECO:0008006" key="5">
    <source>
        <dbReference type="Google" id="ProtNLM"/>
    </source>
</evidence>
<protein>
    <recommendedName>
        <fullName evidence="5">Sugar ABC transporter substrate-binding protein</fullName>
    </recommendedName>
</protein>
<dbReference type="GO" id="GO:0042597">
    <property type="term" value="C:periplasmic space"/>
    <property type="evidence" value="ECO:0007669"/>
    <property type="project" value="UniProtKB-SubCell"/>
</dbReference>
<dbReference type="InterPro" id="IPR006059">
    <property type="entry name" value="SBP"/>
</dbReference>
<gene>
    <name evidence="3" type="ORF">ETSY1_23625</name>
</gene>
<dbReference type="Pfam" id="PF13416">
    <property type="entry name" value="SBP_bac_8"/>
    <property type="match status" value="1"/>
</dbReference>
<dbReference type="PANTHER" id="PTHR43649">
    <property type="entry name" value="ARABINOSE-BINDING PROTEIN-RELATED"/>
    <property type="match status" value="1"/>
</dbReference>
<comment type="caution">
    <text evidence="3">The sequence shown here is derived from an EMBL/GenBank/DDBJ whole genome shotgun (WGS) entry which is preliminary data.</text>
</comment>
<dbReference type="EMBL" id="AZHW01000694">
    <property type="protein sequence ID" value="ETW97200.1"/>
    <property type="molecule type" value="Genomic_DNA"/>
</dbReference>
<comment type="similarity">
    <text evidence="2">Belongs to the bacterial solute-binding protein 1 family.</text>
</comment>
<dbReference type="InterPro" id="IPR050490">
    <property type="entry name" value="Bact_solute-bd_prot1"/>
</dbReference>
<sequence>MTSAFSRPYRRRDFLQTMSALAGLGITTSLTPDLLFAESKADLKGVEIDYWNMIGVQNKLVRKLSESIVKAFEQRTGATVKVSWNGYGDIIGPKYRTNFQGGIKPTVFDSSARWTGQLRSFLRPMNDFIDNEWDEAARNSVNWLFPLIKQQNSGFPDAGQLYDMPFALIPQAPYLARRDHFEKAGIDFDQNYPIRDTDHYVELCKEIQGKARIRFPTEVYGKIWDFGDTQLNGWIRSVDIDTSYFITPDWTQSNAQSEAWTKAIQFYVDVFRKHKLSSPNTPQSSDEQAVEEFIRGQKSIIHCDLLNRGTLLAKMPDQMKDGTIVWGPQFPLTGGTSGSEAFLAMATFEIVKQDGPDAAIKERAAWEFIKEWMLPENQVAYAKVAGLCARRDQWEQITGAPDRYAEAGTSMIINKNPGAWTNHPKSVDVQYNLLAPHGQKMLQGAPVEKELAAYAKAVNNALKS</sequence>
<evidence type="ECO:0000313" key="3">
    <source>
        <dbReference type="EMBL" id="ETW97200.1"/>
    </source>
</evidence>
<accession>W4LHJ7</accession>
<reference evidence="3 4" key="1">
    <citation type="journal article" date="2014" name="Nature">
        <title>An environmental bacterial taxon with a large and distinct metabolic repertoire.</title>
        <authorList>
            <person name="Wilson M.C."/>
            <person name="Mori T."/>
            <person name="Ruckert C."/>
            <person name="Uria A.R."/>
            <person name="Helf M.J."/>
            <person name="Takada K."/>
            <person name="Gernert C."/>
            <person name="Steffens U.A."/>
            <person name="Heycke N."/>
            <person name="Schmitt S."/>
            <person name="Rinke C."/>
            <person name="Helfrich E.J."/>
            <person name="Brachmann A.O."/>
            <person name="Gurgui C."/>
            <person name="Wakimoto T."/>
            <person name="Kracht M."/>
            <person name="Crusemann M."/>
            <person name="Hentschel U."/>
            <person name="Abe I."/>
            <person name="Matsunaga S."/>
            <person name="Kalinowski J."/>
            <person name="Takeyama H."/>
            <person name="Piel J."/>
        </authorList>
    </citation>
    <scope>NUCLEOTIDE SEQUENCE [LARGE SCALE GENOMIC DNA]</scope>
    <source>
        <strain evidence="4">TSY1</strain>
    </source>
</reference>
<dbReference type="InterPro" id="IPR006311">
    <property type="entry name" value="TAT_signal"/>
</dbReference>
<evidence type="ECO:0000256" key="2">
    <source>
        <dbReference type="ARBA" id="ARBA00008520"/>
    </source>
</evidence>
<proteinExistence type="inferred from homology"/>
<dbReference type="Proteomes" id="UP000019141">
    <property type="component" value="Unassembled WGS sequence"/>
</dbReference>
<dbReference type="HOGENOM" id="CLU_569391_0_0_7"/>
<dbReference type="PROSITE" id="PS51318">
    <property type="entry name" value="TAT"/>
    <property type="match status" value="1"/>
</dbReference>
<evidence type="ECO:0000313" key="4">
    <source>
        <dbReference type="Proteomes" id="UP000019141"/>
    </source>
</evidence>